<evidence type="ECO:0008006" key="8">
    <source>
        <dbReference type="Google" id="ProtNLM"/>
    </source>
</evidence>
<evidence type="ECO:0000259" key="5">
    <source>
        <dbReference type="Pfam" id="PF02782"/>
    </source>
</evidence>
<keyword evidence="3" id="KW-0418">Kinase</keyword>
<dbReference type="InterPro" id="IPR000577">
    <property type="entry name" value="Carb_kinase_FGGY"/>
</dbReference>
<dbReference type="GO" id="GO:0016301">
    <property type="term" value="F:kinase activity"/>
    <property type="evidence" value="ECO:0007669"/>
    <property type="project" value="UniProtKB-KW"/>
</dbReference>
<feature type="domain" description="Carbohydrate kinase FGGY N-terminal" evidence="4">
    <location>
        <begin position="8"/>
        <end position="246"/>
    </location>
</feature>
<sequence>MMGACFLTYDIISSGIKTSAFSQDGKLLAHAYRPLVQHFSGNTAQEPVESWLQGLEETTREVAGQTSLQNLGAIAFTAMSQVCLCIDREGHPLHEAFTWSDSRSEEAGDPISQRLSQDQVYRLTGLRNTPNSSIRKLFWIKERWPEIYEKTYKMIQCKDYLAYVLTGAVYTDFTDASSTGALDITTMDWSEEILSCLGLDREKLPAIARSNQIIGHVTKKAASSFGLPAGVPVVMGAGDILCSAVGAGCIEDGDVYMSLGSSSWVASCMDKPNFSTGASLNPHAIPGKFLGFVNYQTAGVVFKWLKNEVFRYNPDGDRAVRPYQNIYPYEGMEEQVRISPPGAHGLLFLPHVLEADPAHPESWAKGACLGLTWQHTREDMLRAALEGVCFELRRFTEGFTGGKKPKVVTVTGIASHEGLWLQILSDVLGVPVQNTVLHDTPDSIGAAILAGQATGVYPDFAQADRFRAIEQVFEPDPARAATYEALYPIYLDAFGGIEATLKRLERFK</sequence>
<proteinExistence type="inferred from homology"/>
<dbReference type="GO" id="GO:0005975">
    <property type="term" value="P:carbohydrate metabolic process"/>
    <property type="evidence" value="ECO:0007669"/>
    <property type="project" value="InterPro"/>
</dbReference>
<dbReference type="InterPro" id="IPR018484">
    <property type="entry name" value="FGGY_N"/>
</dbReference>
<dbReference type="PANTHER" id="PTHR43095">
    <property type="entry name" value="SUGAR KINASE"/>
    <property type="match status" value="1"/>
</dbReference>
<evidence type="ECO:0000256" key="1">
    <source>
        <dbReference type="ARBA" id="ARBA00009156"/>
    </source>
</evidence>
<accession>A0A9D1A8L9</accession>
<dbReference type="EMBL" id="DVGD01000260">
    <property type="protein sequence ID" value="HIR10321.1"/>
    <property type="molecule type" value="Genomic_DNA"/>
</dbReference>
<evidence type="ECO:0000256" key="3">
    <source>
        <dbReference type="ARBA" id="ARBA00022777"/>
    </source>
</evidence>
<evidence type="ECO:0000313" key="7">
    <source>
        <dbReference type="Proteomes" id="UP000824258"/>
    </source>
</evidence>
<keyword evidence="2" id="KW-0808">Transferase</keyword>
<dbReference type="Pfam" id="PF00370">
    <property type="entry name" value="FGGY_N"/>
    <property type="match status" value="1"/>
</dbReference>
<dbReference type="CDD" id="cd07805">
    <property type="entry name" value="ASKHA_NBD_FGGY_CvXK-like"/>
    <property type="match status" value="1"/>
</dbReference>
<dbReference type="InterPro" id="IPR050406">
    <property type="entry name" value="FGGY_Carb_Kinase"/>
</dbReference>
<dbReference type="Proteomes" id="UP000824258">
    <property type="component" value="Unassembled WGS sequence"/>
</dbReference>
<gene>
    <name evidence="6" type="ORF">IAA70_07945</name>
</gene>
<name>A0A9D1A8L9_9FIRM</name>
<reference evidence="6" key="1">
    <citation type="submission" date="2020-10" db="EMBL/GenBank/DDBJ databases">
        <authorList>
            <person name="Gilroy R."/>
        </authorList>
    </citation>
    <scope>NUCLEOTIDE SEQUENCE</scope>
    <source>
        <strain evidence="6">ChiHjej9B8-7071</strain>
    </source>
</reference>
<evidence type="ECO:0000256" key="2">
    <source>
        <dbReference type="ARBA" id="ARBA00022679"/>
    </source>
</evidence>
<comment type="caution">
    <text evidence="6">The sequence shown here is derived from an EMBL/GenBank/DDBJ whole genome shotgun (WGS) entry which is preliminary data.</text>
</comment>
<reference evidence="6" key="2">
    <citation type="journal article" date="2021" name="PeerJ">
        <title>Extensive microbial diversity within the chicken gut microbiome revealed by metagenomics and culture.</title>
        <authorList>
            <person name="Gilroy R."/>
            <person name="Ravi A."/>
            <person name="Getino M."/>
            <person name="Pursley I."/>
            <person name="Horton D.L."/>
            <person name="Alikhan N.F."/>
            <person name="Baker D."/>
            <person name="Gharbi K."/>
            <person name="Hall N."/>
            <person name="Watson M."/>
            <person name="Adriaenssens E.M."/>
            <person name="Foster-Nyarko E."/>
            <person name="Jarju S."/>
            <person name="Secka A."/>
            <person name="Antonio M."/>
            <person name="Oren A."/>
            <person name="Chaudhuri R.R."/>
            <person name="La Ragione R."/>
            <person name="Hildebrand F."/>
            <person name="Pallen M.J."/>
        </authorList>
    </citation>
    <scope>NUCLEOTIDE SEQUENCE</scope>
    <source>
        <strain evidence="6">ChiHjej9B8-7071</strain>
    </source>
</reference>
<protein>
    <recommendedName>
        <fullName evidence="8">Xylulokinase</fullName>
    </recommendedName>
</protein>
<dbReference type="PIRSF" id="PIRSF000538">
    <property type="entry name" value="GlpK"/>
    <property type="match status" value="1"/>
</dbReference>
<evidence type="ECO:0000259" key="4">
    <source>
        <dbReference type="Pfam" id="PF00370"/>
    </source>
</evidence>
<comment type="similarity">
    <text evidence="1">Belongs to the FGGY kinase family.</text>
</comment>
<evidence type="ECO:0000313" key="6">
    <source>
        <dbReference type="EMBL" id="HIR10321.1"/>
    </source>
</evidence>
<dbReference type="Gene3D" id="3.30.420.40">
    <property type="match status" value="2"/>
</dbReference>
<feature type="domain" description="Carbohydrate kinase FGGY C-terminal" evidence="5">
    <location>
        <begin position="256"/>
        <end position="452"/>
    </location>
</feature>
<dbReference type="PANTHER" id="PTHR43095:SF5">
    <property type="entry name" value="XYLULOSE KINASE"/>
    <property type="match status" value="1"/>
</dbReference>
<dbReference type="InterPro" id="IPR043129">
    <property type="entry name" value="ATPase_NBD"/>
</dbReference>
<dbReference type="Pfam" id="PF02782">
    <property type="entry name" value="FGGY_C"/>
    <property type="match status" value="1"/>
</dbReference>
<dbReference type="AlphaFoldDB" id="A0A9D1A8L9"/>
<dbReference type="SUPFAM" id="SSF53067">
    <property type="entry name" value="Actin-like ATPase domain"/>
    <property type="match status" value="2"/>
</dbReference>
<organism evidence="6 7">
    <name type="scientific">Candidatus Avoscillospira stercoripullorum</name>
    <dbReference type="NCBI Taxonomy" id="2840709"/>
    <lineage>
        <taxon>Bacteria</taxon>
        <taxon>Bacillati</taxon>
        <taxon>Bacillota</taxon>
        <taxon>Clostridia</taxon>
        <taxon>Eubacteriales</taxon>
        <taxon>Oscillospiraceae</taxon>
        <taxon>Oscillospiraceae incertae sedis</taxon>
        <taxon>Candidatus Avoscillospira</taxon>
    </lineage>
</organism>
<dbReference type="InterPro" id="IPR018485">
    <property type="entry name" value="FGGY_C"/>
</dbReference>